<sequence length="198" mass="22290">MLESLELVANAEIDTEPLRPGAIRVDRFVAPSYPTPSRRECFWVRDRVHDAVDVETSDSEAYPSRIYVSRRNATVRRVENEPAVLEALSEFDIEPFELETLSVSEQARLFANAEFVVSPHGAGLANIVYADDPTVLELFGQKEKTTFSRLSKLLNNEYHALFCDHTRKDIVVDTDELVSVITEILAGNREPVVPGNEQ</sequence>
<accession>M0LTA1</accession>
<reference evidence="2 3" key="1">
    <citation type="journal article" date="2014" name="PLoS Genet.">
        <title>Phylogenetically driven sequencing of extremely halophilic archaea reveals strategies for static and dynamic osmo-response.</title>
        <authorList>
            <person name="Becker E.A."/>
            <person name="Seitzer P.M."/>
            <person name="Tritt A."/>
            <person name="Larsen D."/>
            <person name="Krusor M."/>
            <person name="Yao A.I."/>
            <person name="Wu D."/>
            <person name="Madern D."/>
            <person name="Eisen J.A."/>
            <person name="Darling A.E."/>
            <person name="Facciotti M.T."/>
        </authorList>
    </citation>
    <scope>NUCLEOTIDE SEQUENCE [LARGE SCALE GENOMIC DNA]</scope>
    <source>
        <strain evidence="2 3">JCM 10879</strain>
    </source>
</reference>
<keyword evidence="3" id="KW-1185">Reference proteome</keyword>
<evidence type="ECO:0000259" key="1">
    <source>
        <dbReference type="Pfam" id="PF04577"/>
    </source>
</evidence>
<dbReference type="InterPro" id="IPR049625">
    <property type="entry name" value="Glyco_transf_61_cat"/>
</dbReference>
<dbReference type="eggNOG" id="arCOG11384">
    <property type="taxonomic scope" value="Archaea"/>
</dbReference>
<name>M0LTA1_9EURY</name>
<gene>
    <name evidence="2" type="ORF">C446_12789</name>
</gene>
<dbReference type="AlphaFoldDB" id="M0LTA1"/>
<dbReference type="Proteomes" id="UP000011607">
    <property type="component" value="Unassembled WGS sequence"/>
</dbReference>
<comment type="caution">
    <text evidence="2">The sequence shown here is derived from an EMBL/GenBank/DDBJ whole genome shotgun (WGS) entry which is preliminary data.</text>
</comment>
<organism evidence="2 3">
    <name type="scientific">Halobiforma nitratireducens JCM 10879</name>
    <dbReference type="NCBI Taxonomy" id="1227454"/>
    <lineage>
        <taxon>Archaea</taxon>
        <taxon>Methanobacteriati</taxon>
        <taxon>Methanobacteriota</taxon>
        <taxon>Stenosarchaea group</taxon>
        <taxon>Halobacteria</taxon>
        <taxon>Halobacteriales</taxon>
        <taxon>Natrialbaceae</taxon>
        <taxon>Halobiforma</taxon>
    </lineage>
</organism>
<evidence type="ECO:0000313" key="3">
    <source>
        <dbReference type="Proteomes" id="UP000011607"/>
    </source>
</evidence>
<feature type="domain" description="Glycosyltransferase 61 catalytic" evidence="1">
    <location>
        <begin position="23"/>
        <end position="135"/>
    </location>
</feature>
<evidence type="ECO:0000313" key="2">
    <source>
        <dbReference type="EMBL" id="EMA35340.1"/>
    </source>
</evidence>
<protein>
    <submittedName>
        <fullName evidence="2">Capsular polysaccharide biosynthesis protein-like protein</fullName>
    </submittedName>
</protein>
<dbReference type="GO" id="GO:0016757">
    <property type="term" value="F:glycosyltransferase activity"/>
    <property type="evidence" value="ECO:0007669"/>
    <property type="project" value="InterPro"/>
</dbReference>
<dbReference type="Pfam" id="PF04577">
    <property type="entry name" value="Glyco_transf_61"/>
    <property type="match status" value="1"/>
</dbReference>
<proteinExistence type="predicted"/>
<dbReference type="EMBL" id="AOMA01000125">
    <property type="protein sequence ID" value="EMA35340.1"/>
    <property type="molecule type" value="Genomic_DNA"/>
</dbReference>